<accession>A0ABQ7FFX9</accession>
<dbReference type="Pfam" id="PF00106">
    <property type="entry name" value="adh_short"/>
    <property type="match status" value="1"/>
</dbReference>
<dbReference type="PANTHER" id="PTHR44196">
    <property type="entry name" value="DEHYDROGENASE/REDUCTASE SDR FAMILY MEMBER 7B"/>
    <property type="match status" value="1"/>
</dbReference>
<evidence type="ECO:0000256" key="2">
    <source>
        <dbReference type="ARBA" id="ARBA00023002"/>
    </source>
</evidence>
<feature type="domain" description="Ketoreductase" evidence="4">
    <location>
        <begin position="5"/>
        <end position="185"/>
    </location>
</feature>
<dbReference type="PRINTS" id="PR00081">
    <property type="entry name" value="GDHRDH"/>
</dbReference>
<evidence type="ECO:0000313" key="5">
    <source>
        <dbReference type="EMBL" id="KAF4406564.1"/>
    </source>
</evidence>
<keyword evidence="6" id="KW-1185">Reference proteome</keyword>
<dbReference type="SUPFAM" id="SSF51735">
    <property type="entry name" value="NAD(P)-binding Rossmann-fold domains"/>
    <property type="match status" value="1"/>
</dbReference>
<comment type="similarity">
    <text evidence="1 3">Belongs to the short-chain dehydrogenases/reductases (SDR) family.</text>
</comment>
<gene>
    <name evidence="5" type="ORF">GCU69_24265</name>
</gene>
<evidence type="ECO:0000256" key="1">
    <source>
        <dbReference type="ARBA" id="ARBA00006484"/>
    </source>
</evidence>
<dbReference type="RefSeq" id="WP_156207149.1">
    <property type="nucleotide sequence ID" value="NZ_WHPN01000359.1"/>
</dbReference>
<keyword evidence="2" id="KW-0560">Oxidoreductase</keyword>
<dbReference type="InterPro" id="IPR036291">
    <property type="entry name" value="NAD(P)-bd_dom_sf"/>
</dbReference>
<organism evidence="5 6">
    <name type="scientific">Streptomyces lycii</name>
    <dbReference type="NCBI Taxonomy" id="2654337"/>
    <lineage>
        <taxon>Bacteria</taxon>
        <taxon>Bacillati</taxon>
        <taxon>Actinomycetota</taxon>
        <taxon>Actinomycetes</taxon>
        <taxon>Kitasatosporales</taxon>
        <taxon>Streptomycetaceae</taxon>
        <taxon>Streptomyces</taxon>
    </lineage>
</organism>
<evidence type="ECO:0000313" key="6">
    <source>
        <dbReference type="Proteomes" id="UP000621266"/>
    </source>
</evidence>
<evidence type="ECO:0000259" key="4">
    <source>
        <dbReference type="SMART" id="SM00822"/>
    </source>
</evidence>
<dbReference type="Gene3D" id="3.40.50.720">
    <property type="entry name" value="NAD(P)-binding Rossmann-like Domain"/>
    <property type="match status" value="1"/>
</dbReference>
<dbReference type="InterPro" id="IPR002347">
    <property type="entry name" value="SDR_fam"/>
</dbReference>
<dbReference type="PANTHER" id="PTHR44196:SF2">
    <property type="entry name" value="SHORT-CHAIN DEHYDROGENASE-RELATED"/>
    <property type="match status" value="1"/>
</dbReference>
<reference evidence="5 6" key="1">
    <citation type="submission" date="2019-10" db="EMBL/GenBank/DDBJ databases">
        <title>Streptomyces tenebrisbrunneis sp.nov., an endogenous actinomycete isolated from of Lycium ruthenicum.</title>
        <authorList>
            <person name="Ma L."/>
        </authorList>
    </citation>
    <scope>NUCLEOTIDE SEQUENCE [LARGE SCALE GENOMIC DNA]</scope>
    <source>
        <strain evidence="5 6">TRM 66187</strain>
    </source>
</reference>
<dbReference type="Proteomes" id="UP000621266">
    <property type="component" value="Unassembled WGS sequence"/>
</dbReference>
<name>A0ABQ7FFX9_9ACTN</name>
<dbReference type="PRINTS" id="PR00080">
    <property type="entry name" value="SDRFAMILY"/>
</dbReference>
<comment type="caution">
    <text evidence="5">The sequence shown here is derived from an EMBL/GenBank/DDBJ whole genome shotgun (WGS) entry which is preliminary data.</text>
</comment>
<dbReference type="InterPro" id="IPR057326">
    <property type="entry name" value="KR_dom"/>
</dbReference>
<protein>
    <submittedName>
        <fullName evidence="5">SDR family NAD(P)-dependent oxidoreductase</fullName>
    </submittedName>
</protein>
<evidence type="ECO:0000256" key="3">
    <source>
        <dbReference type="RuleBase" id="RU000363"/>
    </source>
</evidence>
<dbReference type="SMART" id="SM00822">
    <property type="entry name" value="PKS_KR"/>
    <property type="match status" value="1"/>
</dbReference>
<sequence length="265" mass="27795">MNTAGAVVVTGASSGIGAEFARQLAARGCDTVLVARRAERLEALASELSALPGARAVALPMDLTEPGAGQALRAEIDRLGIDVSGVVNNAGFANHGLFHSERLDRLKAEIALDVVGVVEISHAFLPLLRDRGEGFLINIASMAAYNASPTMAVYGASKAFVLSFTEALWYEQLGSGVKVFAVSPGATQTEFFDVAGESASGNSRRMPASAVVRTALDALDRRDPRPSVIVGGGNRVAAGVSRLLGRRRMTRTVGRMMTRAVAQSR</sequence>
<dbReference type="PIRSF" id="PIRSF000126">
    <property type="entry name" value="11-beta-HSD1"/>
    <property type="match status" value="1"/>
</dbReference>
<dbReference type="EMBL" id="WHPN01000359">
    <property type="protein sequence ID" value="KAF4406564.1"/>
    <property type="molecule type" value="Genomic_DNA"/>
</dbReference>
<proteinExistence type="inferred from homology"/>